<feature type="domain" description="RING-type" evidence="18">
    <location>
        <begin position="126"/>
        <end position="168"/>
    </location>
</feature>
<dbReference type="GO" id="GO:0061630">
    <property type="term" value="F:ubiquitin protein ligase activity"/>
    <property type="evidence" value="ECO:0007669"/>
    <property type="project" value="UniProtKB-EC"/>
</dbReference>
<evidence type="ECO:0000256" key="16">
    <source>
        <dbReference type="SAM" id="Phobius"/>
    </source>
</evidence>
<keyword evidence="12 16" id="KW-0472">Membrane</keyword>
<gene>
    <name evidence="19" type="ORF">AMTR_s00008p00185200</name>
</gene>
<dbReference type="FunFam" id="3.30.40.10:FF:000187">
    <property type="entry name" value="E3 ubiquitin-protein ligase ATL6"/>
    <property type="match status" value="1"/>
</dbReference>
<feature type="compositionally biased region" description="Polar residues" evidence="15">
    <location>
        <begin position="241"/>
        <end position="251"/>
    </location>
</feature>
<evidence type="ECO:0000256" key="4">
    <source>
        <dbReference type="ARBA" id="ARBA00012483"/>
    </source>
</evidence>
<evidence type="ECO:0000256" key="8">
    <source>
        <dbReference type="ARBA" id="ARBA00022771"/>
    </source>
</evidence>
<feature type="compositionally biased region" description="Polar residues" evidence="15">
    <location>
        <begin position="361"/>
        <end position="372"/>
    </location>
</feature>
<proteinExistence type="inferred from homology"/>
<dbReference type="KEGG" id="atr:18423274"/>
<name>W1NJK4_AMBTC</name>
<evidence type="ECO:0000256" key="2">
    <source>
        <dbReference type="ARBA" id="ARBA00004167"/>
    </source>
</evidence>
<evidence type="ECO:0000313" key="20">
    <source>
        <dbReference type="Proteomes" id="UP000017836"/>
    </source>
</evidence>
<keyword evidence="6 16" id="KW-0812">Transmembrane</keyword>
<evidence type="ECO:0000256" key="7">
    <source>
        <dbReference type="ARBA" id="ARBA00022723"/>
    </source>
</evidence>
<evidence type="ECO:0000259" key="18">
    <source>
        <dbReference type="PROSITE" id="PS50089"/>
    </source>
</evidence>
<evidence type="ECO:0000256" key="5">
    <source>
        <dbReference type="ARBA" id="ARBA00022679"/>
    </source>
</evidence>
<dbReference type="CDD" id="cd16461">
    <property type="entry name" value="RING-H2_EL5-like"/>
    <property type="match status" value="1"/>
</dbReference>
<dbReference type="Gramene" id="ERM95355">
    <property type="protein sequence ID" value="ERM95355"/>
    <property type="gene ID" value="AMTR_s00008p00185200"/>
</dbReference>
<evidence type="ECO:0000256" key="6">
    <source>
        <dbReference type="ARBA" id="ARBA00022692"/>
    </source>
</evidence>
<evidence type="ECO:0000256" key="3">
    <source>
        <dbReference type="ARBA" id="ARBA00004906"/>
    </source>
</evidence>
<dbReference type="PROSITE" id="PS50089">
    <property type="entry name" value="ZF_RING_2"/>
    <property type="match status" value="1"/>
</dbReference>
<feature type="signal peptide" evidence="17">
    <location>
        <begin position="1"/>
        <end position="17"/>
    </location>
</feature>
<feature type="region of interest" description="Disordered" evidence="15">
    <location>
        <begin position="291"/>
        <end position="333"/>
    </location>
</feature>
<comment type="pathway">
    <text evidence="3">Protein modification; protein ubiquitination.</text>
</comment>
<keyword evidence="9" id="KW-0833">Ubl conjugation pathway</keyword>
<dbReference type="SMART" id="SM00184">
    <property type="entry name" value="RING"/>
    <property type="match status" value="1"/>
</dbReference>
<evidence type="ECO:0000256" key="10">
    <source>
        <dbReference type="ARBA" id="ARBA00022833"/>
    </source>
</evidence>
<dbReference type="PANTHER" id="PTHR14155:SF263">
    <property type="entry name" value="E3 UBIQUITIN-PROTEIN LIGASE ATL6"/>
    <property type="match status" value="1"/>
</dbReference>
<evidence type="ECO:0000256" key="17">
    <source>
        <dbReference type="SAM" id="SignalP"/>
    </source>
</evidence>
<comment type="catalytic activity">
    <reaction evidence="1">
        <text>S-ubiquitinyl-[E2 ubiquitin-conjugating enzyme]-L-cysteine + [acceptor protein]-L-lysine = [E2 ubiquitin-conjugating enzyme]-L-cysteine + N(6)-ubiquitinyl-[acceptor protein]-L-lysine.</text>
        <dbReference type="EC" id="2.3.2.27"/>
    </reaction>
</comment>
<keyword evidence="17" id="KW-0732">Signal</keyword>
<keyword evidence="11 16" id="KW-1133">Transmembrane helix</keyword>
<feature type="region of interest" description="Disordered" evidence="15">
    <location>
        <begin position="348"/>
        <end position="391"/>
    </location>
</feature>
<evidence type="ECO:0000256" key="12">
    <source>
        <dbReference type="ARBA" id="ARBA00023136"/>
    </source>
</evidence>
<sequence>MTITTLALALLLARAVADDGPLPTPPGFPNPPPSDPYGFNGKFSPSMAVIVVVLISAFFFMAFFSLYIRQCTGDDSTVAPWTGQRNVGGGRSRRSRGLDPAIIETFPTLVYSVVKGLKIGKGTLECAVCLSEFEDDESLRLIPNCSHVFHPECIDEWLASHVTCPLCRANLTVPPPPDTKLPENSPDAAEDPNPPPEDEIPVVEEITITIDPPAPSAPEPQQNRPPKRLNRFLTMKFPRSNKFQRSHSTGHSPVGPDRYERHTLRLPENVRKQIVKGKLNRTISCVAFPTESGSVAGSSHGGRRIGEGSSRGGRSLRRNKPGEGSSRGGGWSFSERWTFSMTPPFLSRALSFGPPRDGAEQSRSNSQAQSLPSYLRIGETKEAALPVRAEP</sequence>
<dbReference type="EC" id="2.3.2.27" evidence="4"/>
<protein>
    <recommendedName>
        <fullName evidence="4">RING-type E3 ubiquitin transferase</fullName>
        <ecNumber evidence="4">2.3.2.27</ecNumber>
    </recommendedName>
</protein>
<dbReference type="InterPro" id="IPR013083">
    <property type="entry name" value="Znf_RING/FYVE/PHD"/>
</dbReference>
<feature type="region of interest" description="Disordered" evidence="15">
    <location>
        <begin position="177"/>
        <end position="199"/>
    </location>
</feature>
<comment type="subcellular location">
    <subcellularLocation>
        <location evidence="2">Membrane</location>
        <topology evidence="2">Single-pass membrane protein</topology>
    </subcellularLocation>
</comment>
<dbReference type="InterPro" id="IPR001841">
    <property type="entry name" value="Znf_RING"/>
</dbReference>
<organism evidence="19 20">
    <name type="scientific">Amborella trichopoda</name>
    <dbReference type="NCBI Taxonomy" id="13333"/>
    <lineage>
        <taxon>Eukaryota</taxon>
        <taxon>Viridiplantae</taxon>
        <taxon>Streptophyta</taxon>
        <taxon>Embryophyta</taxon>
        <taxon>Tracheophyta</taxon>
        <taxon>Spermatophyta</taxon>
        <taxon>Magnoliopsida</taxon>
        <taxon>Amborellales</taxon>
        <taxon>Amborellaceae</taxon>
        <taxon>Amborella</taxon>
    </lineage>
</organism>
<comment type="similarity">
    <text evidence="13">Belongs to the RING-type zinc finger family. ATL subfamily.</text>
</comment>
<accession>W1NJK4</accession>
<feature type="transmembrane region" description="Helical" evidence="16">
    <location>
        <begin position="47"/>
        <end position="68"/>
    </location>
</feature>
<evidence type="ECO:0000313" key="19">
    <source>
        <dbReference type="EMBL" id="ERM95355.1"/>
    </source>
</evidence>
<evidence type="ECO:0000256" key="11">
    <source>
        <dbReference type="ARBA" id="ARBA00022989"/>
    </source>
</evidence>
<evidence type="ECO:0000256" key="9">
    <source>
        <dbReference type="ARBA" id="ARBA00022786"/>
    </source>
</evidence>
<dbReference type="OrthoDB" id="8062037at2759"/>
<dbReference type="Gene3D" id="3.30.40.10">
    <property type="entry name" value="Zinc/RING finger domain, C3HC4 (zinc finger)"/>
    <property type="match status" value="1"/>
</dbReference>
<dbReference type="InterPro" id="IPR053238">
    <property type="entry name" value="RING-H2_zinc_finger"/>
</dbReference>
<dbReference type="GO" id="GO:0008270">
    <property type="term" value="F:zinc ion binding"/>
    <property type="evidence" value="ECO:0007669"/>
    <property type="project" value="UniProtKB-KW"/>
</dbReference>
<evidence type="ECO:0000256" key="14">
    <source>
        <dbReference type="PROSITE-ProRule" id="PRU00175"/>
    </source>
</evidence>
<dbReference type="OMA" id="IYIRQCS"/>
<dbReference type="Pfam" id="PF13639">
    <property type="entry name" value="zf-RING_2"/>
    <property type="match status" value="1"/>
</dbReference>
<keyword evidence="8 14" id="KW-0863">Zinc-finger</keyword>
<dbReference type="Proteomes" id="UP000017836">
    <property type="component" value="Unassembled WGS sequence"/>
</dbReference>
<keyword evidence="20" id="KW-1185">Reference proteome</keyword>
<feature type="region of interest" description="Disordered" evidence="15">
    <location>
        <begin position="240"/>
        <end position="259"/>
    </location>
</feature>
<dbReference type="PANTHER" id="PTHR14155">
    <property type="entry name" value="RING FINGER DOMAIN-CONTAINING"/>
    <property type="match status" value="1"/>
</dbReference>
<dbReference type="SUPFAM" id="SSF57850">
    <property type="entry name" value="RING/U-box"/>
    <property type="match status" value="1"/>
</dbReference>
<keyword evidence="7" id="KW-0479">Metal-binding</keyword>
<keyword evidence="5" id="KW-0808">Transferase</keyword>
<evidence type="ECO:0000256" key="13">
    <source>
        <dbReference type="ARBA" id="ARBA00024209"/>
    </source>
</evidence>
<evidence type="ECO:0000256" key="1">
    <source>
        <dbReference type="ARBA" id="ARBA00000900"/>
    </source>
</evidence>
<dbReference type="EMBL" id="KI397486">
    <property type="protein sequence ID" value="ERM95355.1"/>
    <property type="molecule type" value="Genomic_DNA"/>
</dbReference>
<dbReference type="HOGENOM" id="CLU_035191_1_0_1"/>
<dbReference type="eggNOG" id="KOG0800">
    <property type="taxonomic scope" value="Eukaryota"/>
</dbReference>
<evidence type="ECO:0000256" key="15">
    <source>
        <dbReference type="SAM" id="MobiDB-lite"/>
    </source>
</evidence>
<keyword evidence="10" id="KW-0862">Zinc</keyword>
<reference evidence="20" key="1">
    <citation type="journal article" date="2013" name="Science">
        <title>The Amborella genome and the evolution of flowering plants.</title>
        <authorList>
            <consortium name="Amborella Genome Project"/>
        </authorList>
    </citation>
    <scope>NUCLEOTIDE SEQUENCE [LARGE SCALE GENOMIC DNA]</scope>
</reference>
<dbReference type="GO" id="GO:0016020">
    <property type="term" value="C:membrane"/>
    <property type="evidence" value="ECO:0007669"/>
    <property type="project" value="UniProtKB-SubCell"/>
</dbReference>
<dbReference type="AlphaFoldDB" id="W1NJK4"/>
<feature type="chain" id="PRO_5004806613" description="RING-type E3 ubiquitin transferase" evidence="17">
    <location>
        <begin position="18"/>
        <end position="391"/>
    </location>
</feature>